<reference evidence="7" key="1">
    <citation type="submission" date="2019-03" db="EMBL/GenBank/DDBJ databases">
        <title>Single cell metagenomics reveals metabolic interactions within the superorganism composed of flagellate Streblomastix strix and complex community of Bacteroidetes bacteria on its surface.</title>
        <authorList>
            <person name="Treitli S.C."/>
            <person name="Kolisko M."/>
            <person name="Husnik F."/>
            <person name="Keeling P."/>
            <person name="Hampl V."/>
        </authorList>
    </citation>
    <scope>NUCLEOTIDE SEQUENCE</scope>
    <source>
        <strain evidence="7">STM</strain>
    </source>
</reference>
<feature type="transmembrane region" description="Helical" evidence="6">
    <location>
        <begin position="248"/>
        <end position="267"/>
    </location>
</feature>
<feature type="transmembrane region" description="Helical" evidence="6">
    <location>
        <begin position="324"/>
        <end position="344"/>
    </location>
</feature>
<dbReference type="InterPro" id="IPR002797">
    <property type="entry name" value="Polysacc_synth"/>
</dbReference>
<comment type="subcellular location">
    <subcellularLocation>
        <location evidence="1">Cell membrane</location>
        <topology evidence="1">Multi-pass membrane protein</topology>
    </subcellularLocation>
</comment>
<name>A0A5J4R2G6_9ZZZZ</name>
<feature type="transmembrane region" description="Helical" evidence="6">
    <location>
        <begin position="209"/>
        <end position="228"/>
    </location>
</feature>
<accession>A0A5J4R2G6</accession>
<evidence type="ECO:0000256" key="1">
    <source>
        <dbReference type="ARBA" id="ARBA00004651"/>
    </source>
</evidence>
<protein>
    <submittedName>
        <fullName evidence="7">Uncharacterized protein</fullName>
    </submittedName>
</protein>
<gene>
    <name evidence="7" type="ORF">EZS27_022965</name>
</gene>
<keyword evidence="3 6" id="KW-0812">Transmembrane</keyword>
<keyword evidence="4 6" id="KW-1133">Transmembrane helix</keyword>
<feature type="transmembrane region" description="Helical" evidence="6">
    <location>
        <begin position="118"/>
        <end position="141"/>
    </location>
</feature>
<feature type="transmembrane region" description="Helical" evidence="6">
    <location>
        <begin position="178"/>
        <end position="197"/>
    </location>
</feature>
<feature type="transmembrane region" description="Helical" evidence="6">
    <location>
        <begin position="356"/>
        <end position="375"/>
    </location>
</feature>
<dbReference type="EMBL" id="SNRY01001874">
    <property type="protein sequence ID" value="KAA6328106.1"/>
    <property type="molecule type" value="Genomic_DNA"/>
</dbReference>
<feature type="transmembrane region" description="Helical" evidence="6">
    <location>
        <begin position="153"/>
        <end position="172"/>
    </location>
</feature>
<evidence type="ECO:0000313" key="7">
    <source>
        <dbReference type="EMBL" id="KAA6328106.1"/>
    </source>
</evidence>
<feature type="transmembrane region" description="Helical" evidence="6">
    <location>
        <begin position="80"/>
        <end position="106"/>
    </location>
</feature>
<evidence type="ECO:0000256" key="5">
    <source>
        <dbReference type="ARBA" id="ARBA00023136"/>
    </source>
</evidence>
<keyword evidence="2" id="KW-1003">Cell membrane</keyword>
<keyword evidence="5 6" id="KW-0472">Membrane</keyword>
<sequence>MSNLAKNTAIYAIGDIAPRLLSFISFPILTTYLTPSEYGIINYVNTIGVFLTVIGFLCVNTYYLVYYYKLPTNELQQKLLGNLTIFIIFYNIILSFLLFLFGPYLMKLFGGEINFYPYIAIGIITNFFNLFSILPLALFRVQEKPLSVTIINIIRGICSFALTIILVVIYNFKVLGVLYANMLIAIVFASIYLYITYKNSIWHYDWSQIKVILKFSLPLLPGSLSYYFVSMSDRILINKYVDLNSLGIYSTAATLALLLNIISYGGYKAFEPYIFKIYGTIDFKNKFITVYKNFLFILLMGAFALSLFAKEFFQLFSDIKYHEAYLYVPLIIIGVFVSSIAMLYGTVITAQGKTIINSLISIIGGTVSIILNILLLPYIGLIAACLTSAVSMSTMLVISIYFSNLKISFNETFLSILGVSIILYLSVYKFIIDDIVISIIVKFIIYILMLFSIKMLLKIGIINIFKRND</sequence>
<dbReference type="GO" id="GO:0005886">
    <property type="term" value="C:plasma membrane"/>
    <property type="evidence" value="ECO:0007669"/>
    <property type="project" value="UniProtKB-SubCell"/>
</dbReference>
<feature type="transmembrane region" description="Helical" evidence="6">
    <location>
        <begin position="413"/>
        <end position="431"/>
    </location>
</feature>
<dbReference type="PANTHER" id="PTHR30250">
    <property type="entry name" value="PST FAMILY PREDICTED COLANIC ACID TRANSPORTER"/>
    <property type="match status" value="1"/>
</dbReference>
<evidence type="ECO:0000256" key="6">
    <source>
        <dbReference type="SAM" id="Phobius"/>
    </source>
</evidence>
<feature type="transmembrane region" description="Helical" evidence="6">
    <location>
        <begin position="381"/>
        <end position="401"/>
    </location>
</feature>
<feature type="transmembrane region" description="Helical" evidence="6">
    <location>
        <begin position="437"/>
        <end position="457"/>
    </location>
</feature>
<dbReference type="Pfam" id="PF01943">
    <property type="entry name" value="Polysacc_synt"/>
    <property type="match status" value="1"/>
</dbReference>
<organism evidence="7">
    <name type="scientific">termite gut metagenome</name>
    <dbReference type="NCBI Taxonomy" id="433724"/>
    <lineage>
        <taxon>unclassified sequences</taxon>
        <taxon>metagenomes</taxon>
        <taxon>organismal metagenomes</taxon>
    </lineage>
</organism>
<feature type="transmembrane region" description="Helical" evidence="6">
    <location>
        <begin position="47"/>
        <end position="68"/>
    </location>
</feature>
<comment type="caution">
    <text evidence="7">The sequence shown here is derived from an EMBL/GenBank/DDBJ whole genome shotgun (WGS) entry which is preliminary data.</text>
</comment>
<dbReference type="AlphaFoldDB" id="A0A5J4R2G6"/>
<evidence type="ECO:0000256" key="3">
    <source>
        <dbReference type="ARBA" id="ARBA00022692"/>
    </source>
</evidence>
<evidence type="ECO:0000256" key="4">
    <source>
        <dbReference type="ARBA" id="ARBA00022989"/>
    </source>
</evidence>
<dbReference type="InterPro" id="IPR050833">
    <property type="entry name" value="Poly_Biosynth_Transport"/>
</dbReference>
<evidence type="ECO:0000256" key="2">
    <source>
        <dbReference type="ARBA" id="ARBA00022475"/>
    </source>
</evidence>
<proteinExistence type="predicted"/>
<dbReference type="PANTHER" id="PTHR30250:SF11">
    <property type="entry name" value="O-ANTIGEN TRANSPORTER-RELATED"/>
    <property type="match status" value="1"/>
</dbReference>
<feature type="transmembrane region" description="Helical" evidence="6">
    <location>
        <begin position="288"/>
        <end position="309"/>
    </location>
</feature>